<dbReference type="InterPro" id="IPR022623">
    <property type="entry name" value="Glyco_trans_4"/>
</dbReference>
<dbReference type="Proteomes" id="UP000264310">
    <property type="component" value="Unassembled WGS sequence"/>
</dbReference>
<evidence type="ECO:0000313" key="5">
    <source>
        <dbReference type="Proteomes" id="UP000264310"/>
    </source>
</evidence>
<dbReference type="OrthoDB" id="9793726at2"/>
<dbReference type="SUPFAM" id="SSF53756">
    <property type="entry name" value="UDP-Glycosyltransferase/glycogen phosphorylase"/>
    <property type="match status" value="1"/>
</dbReference>
<dbReference type="Gene3D" id="3.40.50.2000">
    <property type="entry name" value="Glycogen Phosphorylase B"/>
    <property type="match status" value="2"/>
</dbReference>
<dbReference type="EMBL" id="QURL01000008">
    <property type="protein sequence ID" value="RFC62170.1"/>
    <property type="molecule type" value="Genomic_DNA"/>
</dbReference>
<dbReference type="RefSeq" id="WP_116684438.1">
    <property type="nucleotide sequence ID" value="NZ_QURL01000008.1"/>
</dbReference>
<proteinExistence type="predicted"/>
<dbReference type="GO" id="GO:0009103">
    <property type="term" value="P:lipopolysaccharide biosynthetic process"/>
    <property type="evidence" value="ECO:0007669"/>
    <property type="project" value="TreeGrafter"/>
</dbReference>
<keyword evidence="5" id="KW-1185">Reference proteome</keyword>
<protein>
    <submittedName>
        <fullName evidence="4">Glycosyltransferase</fullName>
    </submittedName>
</protein>
<dbReference type="PANTHER" id="PTHR46401">
    <property type="entry name" value="GLYCOSYLTRANSFERASE WBBK-RELATED"/>
    <property type="match status" value="1"/>
</dbReference>
<feature type="domain" description="Glycosyl transferase family 4" evidence="3">
    <location>
        <begin position="25"/>
        <end position="190"/>
    </location>
</feature>
<evidence type="ECO:0000313" key="4">
    <source>
        <dbReference type="EMBL" id="RFC62170.1"/>
    </source>
</evidence>
<organism evidence="4 5">
    <name type="scientific">Fulvimarina endophytica</name>
    <dbReference type="NCBI Taxonomy" id="2293836"/>
    <lineage>
        <taxon>Bacteria</taxon>
        <taxon>Pseudomonadati</taxon>
        <taxon>Pseudomonadota</taxon>
        <taxon>Alphaproteobacteria</taxon>
        <taxon>Hyphomicrobiales</taxon>
        <taxon>Aurantimonadaceae</taxon>
        <taxon>Fulvimarina</taxon>
    </lineage>
</organism>
<dbReference type="Pfam" id="PF00534">
    <property type="entry name" value="Glycos_transf_1"/>
    <property type="match status" value="1"/>
</dbReference>
<dbReference type="GO" id="GO:0016757">
    <property type="term" value="F:glycosyltransferase activity"/>
    <property type="evidence" value="ECO:0007669"/>
    <property type="project" value="InterPro"/>
</dbReference>
<reference evidence="4 5" key="1">
    <citation type="submission" date="2018-08" db="EMBL/GenBank/DDBJ databases">
        <title>Fulvimarina sp. 85, whole genome shotgun sequence.</title>
        <authorList>
            <person name="Tuo L."/>
        </authorList>
    </citation>
    <scope>NUCLEOTIDE SEQUENCE [LARGE SCALE GENOMIC DNA]</scope>
    <source>
        <strain evidence="4 5">85</strain>
    </source>
</reference>
<evidence type="ECO:0000256" key="1">
    <source>
        <dbReference type="ARBA" id="ARBA00022679"/>
    </source>
</evidence>
<comment type="caution">
    <text evidence="4">The sequence shown here is derived from an EMBL/GenBank/DDBJ whole genome shotgun (WGS) entry which is preliminary data.</text>
</comment>
<evidence type="ECO:0000259" key="3">
    <source>
        <dbReference type="Pfam" id="PF12000"/>
    </source>
</evidence>
<feature type="domain" description="Glycosyl transferase family 1" evidence="2">
    <location>
        <begin position="205"/>
        <end position="379"/>
    </location>
</feature>
<dbReference type="AlphaFoldDB" id="A0A371WYV5"/>
<keyword evidence="1 4" id="KW-0808">Transferase</keyword>
<gene>
    <name evidence="4" type="ORF">DYI37_16790</name>
</gene>
<name>A0A371WYV5_9HYPH</name>
<accession>A0A371WYV5</accession>
<dbReference type="InterPro" id="IPR001296">
    <property type="entry name" value="Glyco_trans_1"/>
</dbReference>
<dbReference type="PANTHER" id="PTHR46401:SF2">
    <property type="entry name" value="GLYCOSYLTRANSFERASE WBBK-RELATED"/>
    <property type="match status" value="1"/>
</dbReference>
<sequence>MNVLFVHQNAPAQFAHVALRLVAEGHRVVYLTQLLMKPLPGVDVRPYQRHRSPSPETHHYLTDLEFGVLNGQAVYEACRSLRAEGFDPDVIVGHCGWGETLFIKDVWPGTPVLSYFEFFYRYDGADVGFDRDAVVNADDPPRIRAKNAIPLLAFQTADWGVTPTLWQKSGFPAYMQERITVLHEGIDTARAAPDPDALLLAKGQRFNAGEEIITYVARNLEPYRGFHIFMRALPDVLRRRPNARVLIVGAEGVSYGTHHRSGRTWKQVMLDEVGAGLDLDRVHFLGHLPYEQYIGILKVSAVHVYLTFPFVLSWSCLEALSTGCLLLASDTQPVEEVITDGENGILCDFHDIEALTERLVDILANPDAYAALRRRARERCIESFDLETVSLPRYLRLIDEVRQGKTP</sequence>
<evidence type="ECO:0000259" key="2">
    <source>
        <dbReference type="Pfam" id="PF00534"/>
    </source>
</evidence>
<dbReference type="Pfam" id="PF12000">
    <property type="entry name" value="Glyco_trans_4_3"/>
    <property type="match status" value="1"/>
</dbReference>
<dbReference type="CDD" id="cd03818">
    <property type="entry name" value="GT4_ExpC-like"/>
    <property type="match status" value="1"/>
</dbReference>